<feature type="compositionally biased region" description="Low complexity" evidence="1">
    <location>
        <begin position="36"/>
        <end position="60"/>
    </location>
</feature>
<sequence>MIFRTSARRSIFQRLAILATGAAVVFAAATMPSAAQETPTQLPAPTQTPSQSQSATPQQSGTLKSQHGAWAILCDTPAGAKTEQCALIQNVVAAKRPELGLSVVVLKTADNKARILRVLAPLGVLLPNGLGLNVDGKDIGRAYFVRCFEDGCYAEVILEDELLNTFRNGKSATFIVFQTPEEGVGIPVDLKGFGEGFDALP</sequence>
<feature type="chain" id="PRO_5024998018" evidence="2">
    <location>
        <begin position="38"/>
        <end position="201"/>
    </location>
</feature>
<protein>
    <submittedName>
        <fullName evidence="3">Invasion associated locus B family protein</fullName>
    </submittedName>
</protein>
<evidence type="ECO:0000256" key="2">
    <source>
        <dbReference type="SAM" id="SignalP"/>
    </source>
</evidence>
<keyword evidence="2" id="KW-0732">Signal</keyword>
<dbReference type="Gene3D" id="2.60.40.1880">
    <property type="entry name" value="Invasion associated locus B (IalB) protein"/>
    <property type="match status" value="1"/>
</dbReference>
<feature type="region of interest" description="Disordered" evidence="1">
    <location>
        <begin position="36"/>
        <end position="61"/>
    </location>
</feature>
<dbReference type="EMBL" id="VZPE01000001">
    <property type="protein sequence ID" value="KAB0573655.1"/>
    <property type="molecule type" value="Genomic_DNA"/>
</dbReference>
<accession>A0A643F5S3</accession>
<dbReference type="Pfam" id="PF06776">
    <property type="entry name" value="IalB"/>
    <property type="match status" value="1"/>
</dbReference>
<feature type="signal peptide" evidence="2">
    <location>
        <begin position="1"/>
        <end position="37"/>
    </location>
</feature>
<reference evidence="3" key="1">
    <citation type="submission" date="2019-09" db="EMBL/GenBank/DDBJ databases">
        <title>Draft genome sequences of 48 bacterial type strains from the CCUG.</title>
        <authorList>
            <person name="Tunovic T."/>
            <person name="Pineiro-Iglesias B."/>
            <person name="Unosson C."/>
            <person name="Inganas E."/>
            <person name="Ohlen M."/>
            <person name="Cardew S."/>
            <person name="Jensie-Markopoulos S."/>
            <person name="Salva-Serra F."/>
            <person name="Jaen-Luchoro D."/>
            <person name="Karlsson R."/>
            <person name="Svensson-Stadler L."/>
            <person name="Chun J."/>
            <person name="Moore E."/>
        </authorList>
    </citation>
    <scope>NUCLEOTIDE SEQUENCE</scope>
    <source>
        <strain evidence="3">CCUG 50899</strain>
    </source>
</reference>
<dbReference type="InterPro" id="IPR038696">
    <property type="entry name" value="IalB_sf"/>
</dbReference>
<dbReference type="RefSeq" id="WP_128092987.1">
    <property type="nucleotide sequence ID" value="NZ_JBHEEN010000001.1"/>
</dbReference>
<dbReference type="InterPro" id="IPR010642">
    <property type="entry name" value="Invasion_prot_B"/>
</dbReference>
<gene>
    <name evidence="3" type="ORF">F7Q93_04010</name>
</gene>
<dbReference type="AlphaFoldDB" id="A0A643F5S3"/>
<evidence type="ECO:0000256" key="1">
    <source>
        <dbReference type="SAM" id="MobiDB-lite"/>
    </source>
</evidence>
<proteinExistence type="predicted"/>
<evidence type="ECO:0000313" key="3">
    <source>
        <dbReference type="EMBL" id="KAB0573655.1"/>
    </source>
</evidence>
<organism evidence="3">
    <name type="scientific">Brucella pituitosa</name>
    <dbReference type="NCBI Taxonomy" id="571256"/>
    <lineage>
        <taxon>Bacteria</taxon>
        <taxon>Pseudomonadati</taxon>
        <taxon>Pseudomonadota</taxon>
        <taxon>Alphaproteobacteria</taxon>
        <taxon>Hyphomicrobiales</taxon>
        <taxon>Brucellaceae</taxon>
        <taxon>Brucella/Ochrobactrum group</taxon>
        <taxon>Brucella</taxon>
    </lineage>
</organism>
<name>A0A643F5S3_9HYPH</name>
<comment type="caution">
    <text evidence="3">The sequence shown here is derived from an EMBL/GenBank/DDBJ whole genome shotgun (WGS) entry which is preliminary data.</text>
</comment>